<sequence length="590" mass="63636">MALHACLVLVPVISLFLGSVSGYSSGLVQNVCESMMPQHGFAAQTSSAPYTIIVNTTTFKPGDVISVTLQGNSGAQFKGFLLEARASGSSSSVPLGTFTANPETQLLDCTLSQTTYANSAVSHNSGSSKAKTTVTWQAPEANDVEFRATVVQIKSTFWTQVKSQVIQRSVNTGSTTLGSTTTVTPKSTAFSHSVSMQSMSSTGNNIISSVGCGTTKFCFSNPASCNPASNQNCFFMSSIVVDNQGLKFEMSGNTAGYISIGFSDDRNMGDDDIYICGRNTFGNIQVQRAYSTGRSAPRIVPLGEVYNISVSDTNGVIKCSFITRNSISTTQRASNNMFYLFFAYGSTDGDRIQKHSKLPFISSQKVDVSIPQLTEGTNSKPILIKVHGALMLIAWMTTGSIGMMIAAFFKNVGNRKILGKAVWFQVHLSLMVLTVAATITAFVLPFVHVKGWSYNAGAHPVLGCIVMGLALIQPIVAIWRPSPDHKRRFIFNWFHVLMALVIKVLAVAAIFLGFQLINVAPSRWPVKVMGGFVGWESLIYLLIAGKQYSGRMAIYSNLQKKVELESILLVVYLCGNLAFLIALLVAIGQT</sequence>
<reference evidence="17" key="1">
    <citation type="journal article" date="2006" name="Science">
        <title>Ancient noncoding elements conserved in the human genome.</title>
        <authorList>
            <person name="Venkatesh B."/>
            <person name="Kirkness E.F."/>
            <person name="Loh Y.H."/>
            <person name="Halpern A.L."/>
            <person name="Lee A.P."/>
            <person name="Johnson J."/>
            <person name="Dandona N."/>
            <person name="Viswanathan L.D."/>
            <person name="Tay A."/>
            <person name="Venter J.C."/>
            <person name="Strausberg R.L."/>
            <person name="Brenner S."/>
        </authorList>
    </citation>
    <scope>NUCLEOTIDE SEQUENCE [LARGE SCALE GENOMIC DNA]</scope>
</reference>
<dbReference type="Proteomes" id="UP000314986">
    <property type="component" value="Unassembled WGS sequence"/>
</dbReference>
<evidence type="ECO:0000256" key="10">
    <source>
        <dbReference type="ARBA" id="ARBA00023180"/>
    </source>
</evidence>
<dbReference type="PANTHER" id="PTHR45828">
    <property type="entry name" value="CYTOCHROME B561/FERRIC REDUCTASE TRANSMEMBRANE"/>
    <property type="match status" value="1"/>
</dbReference>
<keyword evidence="17" id="KW-1185">Reference proteome</keyword>
<gene>
    <name evidence="16" type="primary">LOC103174626</name>
</gene>
<dbReference type="CDD" id="cd09628">
    <property type="entry name" value="DOMON_SDR_2_like"/>
    <property type="match status" value="1"/>
</dbReference>
<feature type="domain" description="Cytochrome b561" evidence="14">
    <location>
        <begin position="349"/>
        <end position="549"/>
    </location>
</feature>
<reference evidence="17" key="3">
    <citation type="journal article" date="2014" name="Nature">
        <title>Elephant shark genome provides unique insights into gnathostome evolution.</title>
        <authorList>
            <consortium name="International Elephant Shark Genome Sequencing Consortium"/>
            <person name="Venkatesh B."/>
            <person name="Lee A.P."/>
            <person name="Ravi V."/>
            <person name="Maurya A.K."/>
            <person name="Lian M.M."/>
            <person name="Swann J.B."/>
            <person name="Ohta Y."/>
            <person name="Flajnik M.F."/>
            <person name="Sutoh Y."/>
            <person name="Kasahara M."/>
            <person name="Hoon S."/>
            <person name="Gangu V."/>
            <person name="Roy S.W."/>
            <person name="Irimia M."/>
            <person name="Korzh V."/>
            <person name="Kondrychyn I."/>
            <person name="Lim Z.W."/>
            <person name="Tay B.H."/>
            <person name="Tohari S."/>
            <person name="Kong K.W."/>
            <person name="Ho S."/>
            <person name="Lorente-Galdos B."/>
            <person name="Quilez J."/>
            <person name="Marques-Bonet T."/>
            <person name="Raney B.J."/>
            <person name="Ingham P.W."/>
            <person name="Tay A."/>
            <person name="Hillier L.W."/>
            <person name="Minx P."/>
            <person name="Boehm T."/>
            <person name="Wilson R.K."/>
            <person name="Brenner S."/>
            <person name="Warren W.C."/>
        </authorList>
    </citation>
    <scope>NUCLEOTIDE SEQUENCE [LARGE SCALE GENOMIC DNA]</scope>
</reference>
<name>A0A4W3H102_CALMI</name>
<evidence type="ECO:0000256" key="9">
    <source>
        <dbReference type="ARBA" id="ARBA00023136"/>
    </source>
</evidence>
<comment type="similarity">
    <text evidence="3">Belongs to the FRRS1 family.</text>
</comment>
<dbReference type="PROSITE" id="PS50939">
    <property type="entry name" value="CYTOCHROME_B561"/>
    <property type="match status" value="1"/>
</dbReference>
<keyword evidence="5 11" id="KW-0812">Transmembrane</keyword>
<feature type="domain" description="DOMON" evidence="13">
    <location>
        <begin position="231"/>
        <end position="345"/>
    </location>
</feature>
<feature type="transmembrane region" description="Helical" evidence="11">
    <location>
        <begin position="526"/>
        <end position="545"/>
    </location>
</feature>
<reference evidence="17" key="2">
    <citation type="journal article" date="2007" name="PLoS Biol.">
        <title>Survey sequencing and comparative analysis of the elephant shark (Callorhinchus milii) genome.</title>
        <authorList>
            <person name="Venkatesh B."/>
            <person name="Kirkness E.F."/>
            <person name="Loh Y.H."/>
            <person name="Halpern A.L."/>
            <person name="Lee A.P."/>
            <person name="Johnson J."/>
            <person name="Dandona N."/>
            <person name="Viswanathan L.D."/>
            <person name="Tay A."/>
            <person name="Venter J.C."/>
            <person name="Strausberg R.L."/>
            <person name="Brenner S."/>
        </authorList>
    </citation>
    <scope>NUCLEOTIDE SEQUENCE [LARGE SCALE GENOMIC DNA]</scope>
</reference>
<reference evidence="16" key="4">
    <citation type="submission" date="2025-08" db="UniProtKB">
        <authorList>
            <consortium name="Ensembl"/>
        </authorList>
    </citation>
    <scope>IDENTIFICATION</scope>
</reference>
<dbReference type="Gene3D" id="2.60.40.4060">
    <property type="entry name" value="Reeler domain"/>
    <property type="match status" value="1"/>
</dbReference>
<feature type="transmembrane region" description="Helical" evidence="11">
    <location>
        <begin position="459"/>
        <end position="479"/>
    </location>
</feature>
<dbReference type="InterPro" id="IPR002861">
    <property type="entry name" value="Reeler_dom"/>
</dbReference>
<evidence type="ECO:0000256" key="6">
    <source>
        <dbReference type="ARBA" id="ARBA00022982"/>
    </source>
</evidence>
<proteinExistence type="inferred from homology"/>
<dbReference type="PROSITE" id="PS50836">
    <property type="entry name" value="DOMON"/>
    <property type="match status" value="1"/>
</dbReference>
<evidence type="ECO:0000256" key="3">
    <source>
        <dbReference type="ARBA" id="ARBA00009195"/>
    </source>
</evidence>
<keyword evidence="6" id="KW-0249">Electron transport</keyword>
<comment type="subcellular location">
    <subcellularLocation>
        <location evidence="2">Membrane</location>
        <topology evidence="2">Multi-pass membrane protein</topology>
    </subcellularLocation>
</comment>
<evidence type="ECO:0000259" key="14">
    <source>
        <dbReference type="PROSITE" id="PS50939"/>
    </source>
</evidence>
<dbReference type="CDD" id="cd08760">
    <property type="entry name" value="Cyt_b561_FRRS1_like"/>
    <property type="match status" value="1"/>
</dbReference>
<feature type="transmembrane region" description="Helical" evidence="11">
    <location>
        <begin position="566"/>
        <end position="587"/>
    </location>
</feature>
<comment type="cofactor">
    <cofactor evidence="1">
        <name>heme b</name>
        <dbReference type="ChEBI" id="CHEBI:60344"/>
    </cofactor>
</comment>
<dbReference type="PROSITE" id="PS51019">
    <property type="entry name" value="REELIN"/>
    <property type="match status" value="1"/>
</dbReference>
<dbReference type="Pfam" id="PF03351">
    <property type="entry name" value="DOMON"/>
    <property type="match status" value="1"/>
</dbReference>
<feature type="transmembrane region" description="Helical" evidence="11">
    <location>
        <begin position="388"/>
        <end position="409"/>
    </location>
</feature>
<dbReference type="GeneID" id="103174626"/>
<organism evidence="16 17">
    <name type="scientific">Callorhinchus milii</name>
    <name type="common">Ghost shark</name>
    <dbReference type="NCBI Taxonomy" id="7868"/>
    <lineage>
        <taxon>Eukaryota</taxon>
        <taxon>Metazoa</taxon>
        <taxon>Chordata</taxon>
        <taxon>Craniata</taxon>
        <taxon>Vertebrata</taxon>
        <taxon>Chondrichthyes</taxon>
        <taxon>Holocephali</taxon>
        <taxon>Chimaeriformes</taxon>
        <taxon>Callorhinchidae</taxon>
        <taxon>Callorhinchus</taxon>
    </lineage>
</organism>
<feature type="signal peptide" evidence="12">
    <location>
        <begin position="1"/>
        <end position="22"/>
    </location>
</feature>
<reference evidence="16" key="5">
    <citation type="submission" date="2025-09" db="UniProtKB">
        <authorList>
            <consortium name="Ensembl"/>
        </authorList>
    </citation>
    <scope>IDENTIFICATION</scope>
</reference>
<dbReference type="STRING" id="7868.ENSCMIP00000008995"/>
<evidence type="ECO:0000256" key="7">
    <source>
        <dbReference type="ARBA" id="ARBA00022989"/>
    </source>
</evidence>
<dbReference type="InParanoid" id="A0A4W3H102"/>
<protein>
    <submittedName>
        <fullName evidence="16">Putative ferric-chelate reductase 1</fullName>
    </submittedName>
</protein>
<evidence type="ECO:0000259" key="13">
    <source>
        <dbReference type="PROSITE" id="PS50836"/>
    </source>
</evidence>
<dbReference type="Ensembl" id="ENSCMIT00000009244.1">
    <property type="protein sequence ID" value="ENSCMIP00000008995.1"/>
    <property type="gene ID" value="ENSCMIG00000004799.1"/>
</dbReference>
<evidence type="ECO:0000256" key="5">
    <source>
        <dbReference type="ARBA" id="ARBA00022692"/>
    </source>
</evidence>
<evidence type="ECO:0000256" key="2">
    <source>
        <dbReference type="ARBA" id="ARBA00004141"/>
    </source>
</evidence>
<dbReference type="GeneTree" id="ENSGT00940000164178"/>
<keyword evidence="7 11" id="KW-1133">Transmembrane helix</keyword>
<evidence type="ECO:0000256" key="11">
    <source>
        <dbReference type="SAM" id="Phobius"/>
    </source>
</evidence>
<accession>A0A4W3H102</accession>
<evidence type="ECO:0000256" key="8">
    <source>
        <dbReference type="ARBA" id="ARBA00023004"/>
    </source>
</evidence>
<dbReference type="OrthoDB" id="2419613at2759"/>
<keyword evidence="10" id="KW-0325">Glycoprotein</keyword>
<dbReference type="FunFam" id="2.60.40.4060:FF:000003">
    <property type="entry name" value="Ferric chelate reductase 1"/>
    <property type="match status" value="1"/>
</dbReference>
<feature type="domain" description="Reelin" evidence="15">
    <location>
        <begin position="13"/>
        <end position="182"/>
    </location>
</feature>
<evidence type="ECO:0000256" key="1">
    <source>
        <dbReference type="ARBA" id="ARBA00001970"/>
    </source>
</evidence>
<dbReference type="AlphaFoldDB" id="A0A4W3H102"/>
<keyword evidence="8" id="KW-0408">Iron</keyword>
<evidence type="ECO:0000256" key="12">
    <source>
        <dbReference type="SAM" id="SignalP"/>
    </source>
</evidence>
<evidence type="ECO:0000259" key="15">
    <source>
        <dbReference type="PROSITE" id="PS51019"/>
    </source>
</evidence>
<dbReference type="InterPro" id="IPR005018">
    <property type="entry name" value="DOMON_domain"/>
</dbReference>
<evidence type="ECO:0000313" key="16">
    <source>
        <dbReference type="Ensembl" id="ENSCMIP00000008995.1"/>
    </source>
</evidence>
<dbReference type="PANTHER" id="PTHR45828:SF44">
    <property type="entry name" value="FERRIC-CHELATE REDUCTASE 1-RELATED"/>
    <property type="match status" value="1"/>
</dbReference>
<dbReference type="Gene3D" id="1.20.120.1770">
    <property type="match status" value="1"/>
</dbReference>
<dbReference type="CDD" id="cd08544">
    <property type="entry name" value="Reeler"/>
    <property type="match status" value="1"/>
</dbReference>
<evidence type="ECO:0000256" key="4">
    <source>
        <dbReference type="ARBA" id="ARBA00022448"/>
    </source>
</evidence>
<dbReference type="InterPro" id="IPR051237">
    <property type="entry name" value="Ferric-chelate_Red/DefProt"/>
</dbReference>
<feature type="chain" id="PRO_5021322222" evidence="12">
    <location>
        <begin position="23"/>
        <end position="590"/>
    </location>
</feature>
<dbReference type="SMART" id="SM00665">
    <property type="entry name" value="B561"/>
    <property type="match status" value="1"/>
</dbReference>
<feature type="transmembrane region" description="Helical" evidence="11">
    <location>
        <begin position="421"/>
        <end position="447"/>
    </location>
</feature>
<keyword evidence="4" id="KW-0813">Transport</keyword>
<dbReference type="InterPro" id="IPR006593">
    <property type="entry name" value="Cyt_b561/ferric_Rdtase_TM"/>
</dbReference>
<dbReference type="OMA" id="WFHALNA"/>
<dbReference type="InterPro" id="IPR042307">
    <property type="entry name" value="Reeler_sf"/>
</dbReference>
<dbReference type="GO" id="GO:0016020">
    <property type="term" value="C:membrane"/>
    <property type="evidence" value="ECO:0007669"/>
    <property type="project" value="UniProtKB-SubCell"/>
</dbReference>
<keyword evidence="12" id="KW-0732">Signal</keyword>
<dbReference type="Pfam" id="PF02014">
    <property type="entry name" value="Reeler"/>
    <property type="match status" value="1"/>
</dbReference>
<dbReference type="SMART" id="SM00664">
    <property type="entry name" value="DoH"/>
    <property type="match status" value="1"/>
</dbReference>
<dbReference type="RefSeq" id="XP_007885285.1">
    <property type="nucleotide sequence ID" value="XM_007887094.2"/>
</dbReference>
<dbReference type="KEGG" id="cmk:103174626"/>
<feature type="transmembrane region" description="Helical" evidence="11">
    <location>
        <begin position="491"/>
        <end position="514"/>
    </location>
</feature>
<keyword evidence="9 11" id="KW-0472">Membrane</keyword>
<evidence type="ECO:0000313" key="17">
    <source>
        <dbReference type="Proteomes" id="UP000314986"/>
    </source>
</evidence>